<evidence type="ECO:0000256" key="1">
    <source>
        <dbReference type="SAM" id="MobiDB-lite"/>
    </source>
</evidence>
<reference evidence="2" key="1">
    <citation type="submission" date="2020-02" db="EMBL/GenBank/DDBJ databases">
        <authorList>
            <person name="Meier V. D."/>
        </authorList>
    </citation>
    <scope>NUCLEOTIDE SEQUENCE</scope>
    <source>
        <strain evidence="2">AVDCRST_MAG23</strain>
    </source>
</reference>
<organism evidence="2">
    <name type="scientific">uncultured Sphingosinicella sp</name>
    <dbReference type="NCBI Taxonomy" id="478748"/>
    <lineage>
        <taxon>Bacteria</taxon>
        <taxon>Pseudomonadati</taxon>
        <taxon>Pseudomonadota</taxon>
        <taxon>Alphaproteobacteria</taxon>
        <taxon>Sphingomonadales</taxon>
        <taxon>Sphingosinicellaceae</taxon>
        <taxon>Sphingosinicella</taxon>
        <taxon>environmental samples</taxon>
    </lineage>
</organism>
<accession>A0A6J4TIQ4</accession>
<feature type="compositionally biased region" description="Basic and acidic residues" evidence="1">
    <location>
        <begin position="1"/>
        <end position="11"/>
    </location>
</feature>
<protein>
    <submittedName>
        <fullName evidence="2">4-hydroxyphenylacetate 3-monooxygenase, reductase component</fullName>
        <ecNumber evidence="2">1.6.8.-</ecNumber>
    </submittedName>
</protein>
<feature type="region of interest" description="Disordered" evidence="1">
    <location>
        <begin position="120"/>
        <end position="162"/>
    </location>
</feature>
<dbReference type="AlphaFoldDB" id="A0A6J4TIQ4"/>
<feature type="compositionally biased region" description="Basic residues" evidence="1">
    <location>
        <begin position="126"/>
        <end position="140"/>
    </location>
</feature>
<feature type="non-terminal residue" evidence="2">
    <location>
        <position position="162"/>
    </location>
</feature>
<evidence type="ECO:0000313" key="2">
    <source>
        <dbReference type="EMBL" id="CAA9524577.1"/>
    </source>
</evidence>
<feature type="non-terminal residue" evidence="2">
    <location>
        <position position="1"/>
    </location>
</feature>
<dbReference type="GO" id="GO:0004497">
    <property type="term" value="F:monooxygenase activity"/>
    <property type="evidence" value="ECO:0007669"/>
    <property type="project" value="UniProtKB-KW"/>
</dbReference>
<feature type="region of interest" description="Disordered" evidence="1">
    <location>
        <begin position="1"/>
        <end position="104"/>
    </location>
</feature>
<proteinExistence type="predicted"/>
<sequence>DRDRHQSDRRLPPGNAPRRLDGERHHHLRRRPADGDHRHRHVLARDGPAEPAGLHQPHCDAPRLDQGCVALRRQRAPPRSGASRPDVRRPEQGGPALRRWMAPRLRSPAAVGRCAGLAALPPHRSSPVRHAQHLHRRGRGRGGPGRGGPAPLRQRAIWQRGL</sequence>
<dbReference type="EMBL" id="CADCWD010000017">
    <property type="protein sequence ID" value="CAA9524577.1"/>
    <property type="molecule type" value="Genomic_DNA"/>
</dbReference>
<gene>
    <name evidence="2" type="ORF">AVDCRST_MAG23-496</name>
</gene>
<dbReference type="EC" id="1.6.8.-" evidence="2"/>
<keyword evidence="2" id="KW-0560">Oxidoreductase</keyword>
<keyword evidence="2" id="KW-0503">Monooxygenase</keyword>
<feature type="compositionally biased region" description="Basic and acidic residues" evidence="1">
    <location>
        <begin position="31"/>
        <end position="48"/>
    </location>
</feature>
<name>A0A6J4TIQ4_9SPHN</name>